<dbReference type="EMBL" id="MF405918">
    <property type="protein sequence ID" value="QKU33874.1"/>
    <property type="molecule type" value="Genomic_DNA"/>
</dbReference>
<sequence>MNKINKYLNNPKYVFHGSNQRFNIVSPQPTKRIDINGKITYEGISIHATPELYIALSYTYDKLKRPYYFTGVSLFDSNNSIFVYGQKSLDYSLQQLWPENYYGYIYVLDAENFFWKDGLGPLEVISYDPIKPIKIFKIKNITKLFKKLGTNIYFKRSPHTIE</sequence>
<evidence type="ECO:0000313" key="1">
    <source>
        <dbReference type="EMBL" id="QKU33874.1"/>
    </source>
</evidence>
<reference evidence="1" key="2">
    <citation type="journal article" date="2018" name="Nat. Commun.">
        <title>Tailed giant Tupanvirus possesses the most complete translational apparatus of the known virosphere.</title>
        <authorList>
            <person name="Abrahao J."/>
            <person name="Silva L."/>
            <person name="Silva L.S."/>
            <person name="Khalil J.Y.B."/>
            <person name="Rodrigues R."/>
            <person name="Arantes T."/>
            <person name="Assis F."/>
            <person name="Boratto P."/>
            <person name="Andrade M."/>
            <person name="Kroon E.G."/>
            <person name="Ribeiro B."/>
            <person name="Bergier I."/>
            <person name="Seligmann H."/>
            <person name="Ghigo E."/>
            <person name="Colson P."/>
            <person name="Levasseur A."/>
            <person name="Kroemer G."/>
            <person name="Raoult D."/>
            <person name="La Scola B."/>
        </authorList>
    </citation>
    <scope>NUCLEOTIDE SEQUENCE [LARGE SCALE GENOMIC DNA]</scope>
    <source>
        <strain evidence="1">Deep ocean</strain>
    </source>
</reference>
<dbReference type="RefSeq" id="YP_010780483.1">
    <property type="nucleotide sequence ID" value="NC_075038.1"/>
</dbReference>
<proteinExistence type="predicted"/>
<protein>
    <submittedName>
        <fullName evidence="1">Uncharacterized protein</fullName>
    </submittedName>
</protein>
<accession>A0A6N1NEE6</accession>
<organism evidence="1">
    <name type="scientific">Tupanvirus deep ocean</name>
    <dbReference type="NCBI Taxonomy" id="2126984"/>
    <lineage>
        <taxon>Viruses</taxon>
        <taxon>Varidnaviria</taxon>
        <taxon>Bamfordvirae</taxon>
        <taxon>Nucleocytoviricota</taxon>
        <taxon>Megaviricetes</taxon>
        <taxon>Imitervirales</taxon>
        <taxon>Mimiviridae</taxon>
        <taxon>Megamimivirinae</taxon>
        <taxon>Tupanvirus</taxon>
        <taxon>Tupanvirus altamarinense</taxon>
    </lineage>
</organism>
<dbReference type="KEGG" id="vg:80517174"/>
<reference evidence="1" key="1">
    <citation type="submission" date="2017-06" db="EMBL/GenBank/DDBJ databases">
        <authorList>
            <person name="Assis F.L."/>
            <person name="Abrahao J.S."/>
            <person name="Silva L."/>
            <person name="Khalil J.B."/>
            <person name="Rodrigues R."/>
            <person name="Silva L.S."/>
            <person name="Boratto P."/>
            <person name="Andrade M."/>
            <person name="Kroon E.G."/>
            <person name="Ribeiro B."/>
            <person name="Bergier I."/>
            <person name="Seligmann H."/>
            <person name="Ghigo E."/>
            <person name="Colson P."/>
            <person name="Levasseur A."/>
            <person name="Raoult D."/>
            <person name="Scola B.L."/>
        </authorList>
    </citation>
    <scope>NUCLEOTIDE SEQUENCE</scope>
    <source>
        <strain evidence="1">Deep ocean</strain>
    </source>
</reference>
<name>A0A6N1NEE6_9VIRU</name>
<dbReference type="GeneID" id="80517174"/>